<comment type="similarity">
    <text evidence="1">Belongs to the PRORSD1 family.</text>
</comment>
<feature type="domain" description="YbaK/aminoacyl-tRNA synthetase-associated" evidence="2">
    <location>
        <begin position="23"/>
        <end position="148"/>
    </location>
</feature>
<proteinExistence type="inferred from homology"/>
<dbReference type="PANTHER" id="PTHR31423:SF3">
    <property type="entry name" value="PROLYL-TRNA SYNTHETASE ASSOCIATED DOMAIN-CONTAINING PROTEIN 1-RELATED"/>
    <property type="match status" value="1"/>
</dbReference>
<dbReference type="GO" id="GO:0002161">
    <property type="term" value="F:aminoacyl-tRNA deacylase activity"/>
    <property type="evidence" value="ECO:0007669"/>
    <property type="project" value="InterPro"/>
</dbReference>
<dbReference type="AlphaFoldDB" id="A0A644W232"/>
<evidence type="ECO:0000313" key="3">
    <source>
        <dbReference type="EMBL" id="MPL97775.1"/>
    </source>
</evidence>
<dbReference type="InterPro" id="IPR036754">
    <property type="entry name" value="YbaK/aa-tRNA-synt-asso_dom_sf"/>
</dbReference>
<dbReference type="InterPro" id="IPR007214">
    <property type="entry name" value="YbaK/aa-tRNA-synth-assoc-dom"/>
</dbReference>
<name>A0A644W232_9ZZZZ</name>
<dbReference type="PANTHER" id="PTHR31423">
    <property type="entry name" value="YBAK DOMAIN-CONTAINING PROTEIN"/>
    <property type="match status" value="1"/>
</dbReference>
<sequence>MELRQKVFDCLDRLDITYELVEHPAVYTIEEMDALNIDDKNEVVKNLFVRDEKKKRYFLIVLQKDKRANLKELRKQLCCKPLSFASEADLGSYLGLTKGAVTPLGVLNDETLSVEVVIDRDILKFDRMGVHPNDNTATVWLRPRDLVTIIQKHGNGITYIEL</sequence>
<dbReference type="CDD" id="cd04335">
    <property type="entry name" value="PrdX_deacylase"/>
    <property type="match status" value="1"/>
</dbReference>
<evidence type="ECO:0000256" key="1">
    <source>
        <dbReference type="ARBA" id="ARBA00010201"/>
    </source>
</evidence>
<dbReference type="EMBL" id="VSSQ01000574">
    <property type="protein sequence ID" value="MPL97775.1"/>
    <property type="molecule type" value="Genomic_DNA"/>
</dbReference>
<organism evidence="3">
    <name type="scientific">bioreactor metagenome</name>
    <dbReference type="NCBI Taxonomy" id="1076179"/>
    <lineage>
        <taxon>unclassified sequences</taxon>
        <taxon>metagenomes</taxon>
        <taxon>ecological metagenomes</taxon>
    </lineage>
</organism>
<protein>
    <submittedName>
        <fullName evidence="3">Prolyl-tRNA editing protein ProX</fullName>
    </submittedName>
</protein>
<dbReference type="SUPFAM" id="SSF55826">
    <property type="entry name" value="YbaK/ProRS associated domain"/>
    <property type="match status" value="1"/>
</dbReference>
<dbReference type="InterPro" id="IPR040285">
    <property type="entry name" value="ProX/PRXD1"/>
</dbReference>
<reference evidence="3" key="1">
    <citation type="submission" date="2019-08" db="EMBL/GenBank/DDBJ databases">
        <authorList>
            <person name="Kucharzyk K."/>
            <person name="Murdoch R.W."/>
            <person name="Higgins S."/>
            <person name="Loffler F."/>
        </authorList>
    </citation>
    <scope>NUCLEOTIDE SEQUENCE</scope>
</reference>
<gene>
    <name evidence="3" type="primary">proX_3</name>
    <name evidence="3" type="ORF">SDC9_43970</name>
</gene>
<comment type="caution">
    <text evidence="3">The sequence shown here is derived from an EMBL/GenBank/DDBJ whole genome shotgun (WGS) entry which is preliminary data.</text>
</comment>
<evidence type="ECO:0000259" key="2">
    <source>
        <dbReference type="Pfam" id="PF04073"/>
    </source>
</evidence>
<dbReference type="Gene3D" id="3.90.960.10">
    <property type="entry name" value="YbaK/aminoacyl-tRNA synthetase-associated domain"/>
    <property type="match status" value="1"/>
</dbReference>
<accession>A0A644W232</accession>
<dbReference type="Pfam" id="PF04073">
    <property type="entry name" value="tRNA_edit"/>
    <property type="match status" value="1"/>
</dbReference>